<protein>
    <submittedName>
        <fullName evidence="1">Uncharacterized protein</fullName>
    </submittedName>
</protein>
<evidence type="ECO:0000313" key="1">
    <source>
        <dbReference type="EMBL" id="KFC79228.1"/>
    </source>
</evidence>
<dbReference type="RefSeq" id="WP_034792993.1">
    <property type="nucleotide sequence ID" value="NZ_JMPJ01000065.1"/>
</dbReference>
<organism evidence="1 2">
    <name type="scientific">Ewingella americana (strain ATCC 33852 / DSM 4580 / CCUG 14506 / JCM 5911 / LMG 7869 / NCTC 12157 / CDC 1468-78)</name>
    <dbReference type="NCBI Taxonomy" id="910964"/>
    <lineage>
        <taxon>Bacteria</taxon>
        <taxon>Pseudomonadati</taxon>
        <taxon>Pseudomonadota</taxon>
        <taxon>Gammaproteobacteria</taxon>
        <taxon>Enterobacterales</taxon>
        <taxon>Yersiniaceae</taxon>
        <taxon>Ewingella</taxon>
    </lineage>
</organism>
<proteinExistence type="predicted"/>
<comment type="caution">
    <text evidence="1">The sequence shown here is derived from an EMBL/GenBank/DDBJ whole genome shotgun (WGS) entry which is preliminary data.</text>
</comment>
<dbReference type="GeneID" id="78381633"/>
<gene>
    <name evidence="1" type="ORF">GEAM_3035</name>
</gene>
<dbReference type="STRING" id="910964.GEAM_3035"/>
<dbReference type="OrthoDB" id="6537357at2"/>
<evidence type="ECO:0000313" key="2">
    <source>
        <dbReference type="Proteomes" id="UP000028640"/>
    </source>
</evidence>
<dbReference type="EMBL" id="JMPJ01000065">
    <property type="protein sequence ID" value="KFC79228.1"/>
    <property type="molecule type" value="Genomic_DNA"/>
</dbReference>
<accession>A0A085G683</accession>
<keyword evidence="2" id="KW-1185">Reference proteome</keyword>
<dbReference type="Proteomes" id="UP000028640">
    <property type="component" value="Unassembled WGS sequence"/>
</dbReference>
<sequence length="221" mass="24402">MSTLPNGMLFVATNVAEKDEADFNQWYDREHVEERVRIDGFLSGTRYQLIGATGQGRKYLGLYQTESLNSFSTDAYRAAFTRQTPWSVASLDKMINPMRRVCAVEAVIGFGSGRHLAIIPLASHVAGEALTARIAHLGETLFAQPGFIRSRLLTPDVSLSSPLPKESAEDRPMIPMMLIDSSSAESCQKLTELACQALHIPNTEALHYGLSWQLTAQELKS</sequence>
<name>A0A085G683_EWIA3</name>
<dbReference type="AlphaFoldDB" id="A0A085G683"/>
<reference evidence="1 2" key="1">
    <citation type="submission" date="2014-05" db="EMBL/GenBank/DDBJ databases">
        <title>ATOL: Assembling a taxonomically balanced genome-scale reconstruction of the evolutionary history of the Enterobacteriaceae.</title>
        <authorList>
            <person name="Plunkett G.III."/>
            <person name="Neeno-Eckwall E.C."/>
            <person name="Glasner J.D."/>
            <person name="Perna N.T."/>
        </authorList>
    </citation>
    <scope>NUCLEOTIDE SEQUENCE [LARGE SCALE GENOMIC DNA]</scope>
    <source>
        <strain evidence="1 2">ATCC 33852</strain>
    </source>
</reference>
<dbReference type="eggNOG" id="ENOG502ZC8Y">
    <property type="taxonomic scope" value="Bacteria"/>
</dbReference>